<name>A0A5P1E5P5_ASPOF</name>
<accession>A0A5P1E5P5</accession>
<protein>
    <submittedName>
        <fullName evidence="2">Uncharacterized protein</fullName>
    </submittedName>
</protein>
<gene>
    <name evidence="2" type="ORF">A4U43_C10F13310</name>
</gene>
<keyword evidence="3" id="KW-1185">Reference proteome</keyword>
<feature type="region of interest" description="Disordered" evidence="1">
    <location>
        <begin position="1"/>
        <end position="21"/>
    </location>
</feature>
<evidence type="ECO:0000313" key="3">
    <source>
        <dbReference type="Proteomes" id="UP000243459"/>
    </source>
</evidence>
<organism evidence="2 3">
    <name type="scientific">Asparagus officinalis</name>
    <name type="common">Garden asparagus</name>
    <dbReference type="NCBI Taxonomy" id="4686"/>
    <lineage>
        <taxon>Eukaryota</taxon>
        <taxon>Viridiplantae</taxon>
        <taxon>Streptophyta</taxon>
        <taxon>Embryophyta</taxon>
        <taxon>Tracheophyta</taxon>
        <taxon>Spermatophyta</taxon>
        <taxon>Magnoliopsida</taxon>
        <taxon>Liliopsida</taxon>
        <taxon>Asparagales</taxon>
        <taxon>Asparagaceae</taxon>
        <taxon>Asparagoideae</taxon>
        <taxon>Asparagus</taxon>
    </lineage>
</organism>
<evidence type="ECO:0000313" key="2">
    <source>
        <dbReference type="EMBL" id="ONK56817.1"/>
    </source>
</evidence>
<proteinExistence type="predicted"/>
<dbReference type="Gramene" id="ONK56817">
    <property type="protein sequence ID" value="ONK56817"/>
    <property type="gene ID" value="A4U43_C10F13310"/>
</dbReference>
<reference evidence="3" key="1">
    <citation type="journal article" date="2017" name="Nat. Commun.">
        <title>The asparagus genome sheds light on the origin and evolution of a young Y chromosome.</title>
        <authorList>
            <person name="Harkess A."/>
            <person name="Zhou J."/>
            <person name="Xu C."/>
            <person name="Bowers J.E."/>
            <person name="Van der Hulst R."/>
            <person name="Ayyampalayam S."/>
            <person name="Mercati F."/>
            <person name="Riccardi P."/>
            <person name="McKain M.R."/>
            <person name="Kakrana A."/>
            <person name="Tang H."/>
            <person name="Ray J."/>
            <person name="Groenendijk J."/>
            <person name="Arikit S."/>
            <person name="Mathioni S.M."/>
            <person name="Nakano M."/>
            <person name="Shan H."/>
            <person name="Telgmann-Rauber A."/>
            <person name="Kanno A."/>
            <person name="Yue Z."/>
            <person name="Chen H."/>
            <person name="Li W."/>
            <person name="Chen Y."/>
            <person name="Xu X."/>
            <person name="Zhang Y."/>
            <person name="Luo S."/>
            <person name="Chen H."/>
            <person name="Gao J."/>
            <person name="Mao Z."/>
            <person name="Pires J.C."/>
            <person name="Luo M."/>
            <person name="Kudrna D."/>
            <person name="Wing R.A."/>
            <person name="Meyers B.C."/>
            <person name="Yi K."/>
            <person name="Kong H."/>
            <person name="Lavrijsen P."/>
            <person name="Sunseri F."/>
            <person name="Falavigna A."/>
            <person name="Ye Y."/>
            <person name="Leebens-Mack J.H."/>
            <person name="Chen G."/>
        </authorList>
    </citation>
    <scope>NUCLEOTIDE SEQUENCE [LARGE SCALE GENOMIC DNA]</scope>
    <source>
        <strain evidence="3">cv. DH0086</strain>
    </source>
</reference>
<dbReference type="EMBL" id="CM007390">
    <property type="protein sequence ID" value="ONK56817.1"/>
    <property type="molecule type" value="Genomic_DNA"/>
</dbReference>
<dbReference type="AlphaFoldDB" id="A0A5P1E5P5"/>
<evidence type="ECO:0000256" key="1">
    <source>
        <dbReference type="SAM" id="MobiDB-lite"/>
    </source>
</evidence>
<sequence length="96" mass="10848">MPEQATRALENENASGATSEPLILGKKDSDFLFIKRLVGIDEEIGFDARVDERGYEDCGVREAELDDARVDGFEVLLRKWWGFQEFGEGVFRECTG</sequence>
<dbReference type="Proteomes" id="UP000243459">
    <property type="component" value="Chromosome 10"/>
</dbReference>